<proteinExistence type="predicted"/>
<comment type="catalytic activity">
    <reaction evidence="1">
        <text>ATP + protein L-histidine = ADP + protein N-phospho-L-histidine.</text>
        <dbReference type="EC" id="2.7.13.3"/>
    </reaction>
</comment>
<evidence type="ECO:0000313" key="10">
    <source>
        <dbReference type="Proteomes" id="UP001626536"/>
    </source>
</evidence>
<dbReference type="InterPro" id="IPR011495">
    <property type="entry name" value="Sig_transdc_His_kin_sub2_dim/P"/>
</dbReference>
<evidence type="ECO:0000259" key="8">
    <source>
        <dbReference type="PROSITE" id="PS50109"/>
    </source>
</evidence>
<dbReference type="EMBL" id="CP136862">
    <property type="protein sequence ID" value="WOJ91467.1"/>
    <property type="molecule type" value="Genomic_DNA"/>
</dbReference>
<keyword evidence="4 9" id="KW-0808">Transferase</keyword>
<dbReference type="SMART" id="SM00387">
    <property type="entry name" value="HATPase_c"/>
    <property type="match status" value="1"/>
</dbReference>
<dbReference type="GO" id="GO:0004673">
    <property type="term" value="F:protein histidine kinase activity"/>
    <property type="evidence" value="ECO:0007669"/>
    <property type="project" value="UniProtKB-EC"/>
</dbReference>
<dbReference type="Gene3D" id="3.30.565.10">
    <property type="entry name" value="Histidine kinase-like ATPase, C-terminal domain"/>
    <property type="match status" value="1"/>
</dbReference>
<organism evidence="9 10">
    <name type="scientific">Methylocapsa polymorpha</name>
    <dbReference type="NCBI Taxonomy" id="3080828"/>
    <lineage>
        <taxon>Bacteria</taxon>
        <taxon>Pseudomonadati</taxon>
        <taxon>Pseudomonadota</taxon>
        <taxon>Alphaproteobacteria</taxon>
        <taxon>Hyphomicrobiales</taxon>
        <taxon>Beijerinckiaceae</taxon>
        <taxon>Methylocapsa</taxon>
    </lineage>
</organism>
<dbReference type="PROSITE" id="PS50109">
    <property type="entry name" value="HIS_KIN"/>
    <property type="match status" value="1"/>
</dbReference>
<evidence type="ECO:0000256" key="4">
    <source>
        <dbReference type="ARBA" id="ARBA00022679"/>
    </source>
</evidence>
<keyword evidence="7" id="KW-0067">ATP-binding</keyword>
<dbReference type="PANTHER" id="PTHR41523">
    <property type="entry name" value="TWO-COMPONENT SYSTEM SENSOR PROTEIN"/>
    <property type="match status" value="1"/>
</dbReference>
<dbReference type="InterPro" id="IPR003594">
    <property type="entry name" value="HATPase_dom"/>
</dbReference>
<accession>A0ABZ0HW06</accession>
<evidence type="ECO:0000313" key="9">
    <source>
        <dbReference type="EMBL" id="WOJ91467.1"/>
    </source>
</evidence>
<evidence type="ECO:0000256" key="7">
    <source>
        <dbReference type="ARBA" id="ARBA00022840"/>
    </source>
</evidence>
<sequence length="183" mass="19934">MLILARRKMTDRAAQRALTEASDRITAMGVVQRRLLHDPESRIDLDAFLHIFCADLEKALGIPIACHGERLQALDSQTISSIALVVQEFVSNAVEHGARPDAPMTLTVRMESRGFDRGAVIVEDDGKGLPPDFCPGRSLGLALVHSFVQSIGGAFDIRNRPHESGVIATVEFPLTATGRRRAP</sequence>
<evidence type="ECO:0000256" key="2">
    <source>
        <dbReference type="ARBA" id="ARBA00012438"/>
    </source>
</evidence>
<keyword evidence="3" id="KW-0597">Phosphoprotein</keyword>
<evidence type="ECO:0000256" key="5">
    <source>
        <dbReference type="ARBA" id="ARBA00022741"/>
    </source>
</evidence>
<protein>
    <recommendedName>
        <fullName evidence="2">histidine kinase</fullName>
        <ecNumber evidence="2">2.7.13.3</ecNumber>
    </recommendedName>
</protein>
<dbReference type="PRINTS" id="PR00344">
    <property type="entry name" value="BCTRLSENSOR"/>
</dbReference>
<dbReference type="Proteomes" id="UP001626536">
    <property type="component" value="Chromosome"/>
</dbReference>
<evidence type="ECO:0000256" key="1">
    <source>
        <dbReference type="ARBA" id="ARBA00000085"/>
    </source>
</evidence>
<evidence type="ECO:0000256" key="6">
    <source>
        <dbReference type="ARBA" id="ARBA00022777"/>
    </source>
</evidence>
<dbReference type="InterPro" id="IPR036890">
    <property type="entry name" value="HATPase_C_sf"/>
</dbReference>
<dbReference type="InterPro" id="IPR004358">
    <property type="entry name" value="Sig_transdc_His_kin-like_C"/>
</dbReference>
<reference evidence="9 10" key="1">
    <citation type="submission" date="2023-10" db="EMBL/GenBank/DDBJ databases">
        <title>Novel methanotroph of the genus Methylocapsa from a subarctic wetland.</title>
        <authorList>
            <person name="Belova S.E."/>
            <person name="Oshkin I.Y."/>
            <person name="Miroshnikov K."/>
            <person name="Dedysh S.N."/>
        </authorList>
    </citation>
    <scope>NUCLEOTIDE SEQUENCE [LARGE SCALE GENOMIC DNA]</scope>
    <source>
        <strain evidence="9 10">RX1</strain>
    </source>
</reference>
<dbReference type="Pfam" id="PF07568">
    <property type="entry name" value="HisKA_2"/>
    <property type="match status" value="1"/>
</dbReference>
<dbReference type="InterPro" id="IPR005467">
    <property type="entry name" value="His_kinase_dom"/>
</dbReference>
<feature type="domain" description="Histidine kinase" evidence="8">
    <location>
        <begin position="85"/>
        <end position="176"/>
    </location>
</feature>
<keyword evidence="5" id="KW-0547">Nucleotide-binding</keyword>
<dbReference type="SUPFAM" id="SSF55874">
    <property type="entry name" value="ATPase domain of HSP90 chaperone/DNA topoisomerase II/histidine kinase"/>
    <property type="match status" value="1"/>
</dbReference>
<dbReference type="EC" id="2.7.13.3" evidence="2"/>
<dbReference type="Pfam" id="PF02518">
    <property type="entry name" value="HATPase_c"/>
    <property type="match status" value="1"/>
</dbReference>
<keyword evidence="10" id="KW-1185">Reference proteome</keyword>
<name>A0ABZ0HW06_9HYPH</name>
<dbReference type="PANTHER" id="PTHR41523:SF8">
    <property type="entry name" value="ETHYLENE RESPONSE SENSOR PROTEIN"/>
    <property type="match status" value="1"/>
</dbReference>
<gene>
    <name evidence="9" type="ORF">RZS28_06040</name>
</gene>
<evidence type="ECO:0000256" key="3">
    <source>
        <dbReference type="ARBA" id="ARBA00022553"/>
    </source>
</evidence>
<keyword evidence="6 9" id="KW-0418">Kinase</keyword>